<reference evidence="2 3" key="1">
    <citation type="journal article" date="2014" name="Agronomy (Basel)">
        <title>A Draft Genome Sequence for Ensete ventricosum, the Drought-Tolerant Tree Against Hunger.</title>
        <authorList>
            <person name="Harrison J."/>
            <person name="Moore K.A."/>
            <person name="Paszkiewicz K."/>
            <person name="Jones T."/>
            <person name="Grant M."/>
            <person name="Ambacheew D."/>
            <person name="Muzemil S."/>
            <person name="Studholme D.J."/>
        </authorList>
    </citation>
    <scope>NUCLEOTIDE SEQUENCE [LARGE SCALE GENOMIC DNA]</scope>
</reference>
<organism evidence="2 3">
    <name type="scientific">Ensete ventricosum</name>
    <name type="common">Abyssinian banana</name>
    <name type="synonym">Musa ensete</name>
    <dbReference type="NCBI Taxonomy" id="4639"/>
    <lineage>
        <taxon>Eukaryota</taxon>
        <taxon>Viridiplantae</taxon>
        <taxon>Streptophyta</taxon>
        <taxon>Embryophyta</taxon>
        <taxon>Tracheophyta</taxon>
        <taxon>Spermatophyta</taxon>
        <taxon>Magnoliopsida</taxon>
        <taxon>Liliopsida</taxon>
        <taxon>Zingiberales</taxon>
        <taxon>Musaceae</taxon>
        <taxon>Ensete</taxon>
    </lineage>
</organism>
<feature type="compositionally biased region" description="Basic and acidic residues" evidence="1">
    <location>
        <begin position="64"/>
        <end position="95"/>
    </location>
</feature>
<name>A0A426XZG1_ENSVE</name>
<dbReference type="AlphaFoldDB" id="A0A426XZG1"/>
<dbReference type="EMBL" id="AMZH03016306">
    <property type="protein sequence ID" value="RRT44701.1"/>
    <property type="molecule type" value="Genomic_DNA"/>
</dbReference>
<proteinExistence type="predicted"/>
<sequence>MFSGKVRDVDERYQVSAEITRSALATAKQTATNSGSSVILSNRYVSTGASWISSALGKVVKEAEDVSMKTREKVDKAEEERKENILHLGTRDATHRQPPAGMTDYRVPATSLATSRGGGADCRGGHPLAGRLLAGKGSHRLRKGDDDNVVRVREEATTSF</sequence>
<feature type="region of interest" description="Disordered" evidence="1">
    <location>
        <begin position="64"/>
        <end position="146"/>
    </location>
</feature>
<comment type="caution">
    <text evidence="2">The sequence shown here is derived from an EMBL/GenBank/DDBJ whole genome shotgun (WGS) entry which is preliminary data.</text>
</comment>
<gene>
    <name evidence="2" type="ORF">B296_00041726</name>
</gene>
<dbReference type="PANTHER" id="PTHR32343:SF29">
    <property type="entry name" value="RNA-BINDING (RRM_RBD_RNP MOTIFS) FAMILY PROTEIN"/>
    <property type="match status" value="1"/>
</dbReference>
<accession>A0A426XZG1</accession>
<evidence type="ECO:0000313" key="2">
    <source>
        <dbReference type="EMBL" id="RRT44701.1"/>
    </source>
</evidence>
<protein>
    <submittedName>
        <fullName evidence="2">Uncharacterized protein</fullName>
    </submittedName>
</protein>
<dbReference type="PANTHER" id="PTHR32343">
    <property type="entry name" value="SERINE/ARGININE-RICH SPLICING FACTOR"/>
    <property type="match status" value="1"/>
</dbReference>
<evidence type="ECO:0000313" key="3">
    <source>
        <dbReference type="Proteomes" id="UP000287651"/>
    </source>
</evidence>
<evidence type="ECO:0000256" key="1">
    <source>
        <dbReference type="SAM" id="MobiDB-lite"/>
    </source>
</evidence>
<dbReference type="Proteomes" id="UP000287651">
    <property type="component" value="Unassembled WGS sequence"/>
</dbReference>